<gene>
    <name evidence="1" type="ORF">MCBB_1946</name>
</gene>
<keyword evidence="2" id="KW-1185">Reference proteome</keyword>
<protein>
    <submittedName>
        <fullName evidence="1">Uncharacterized protein</fullName>
    </submittedName>
</protein>
<evidence type="ECO:0000313" key="2">
    <source>
        <dbReference type="Proteomes" id="UP000094707"/>
    </source>
</evidence>
<accession>A0A1D3L4E5</accession>
<reference evidence="1 2" key="1">
    <citation type="submission" date="2016-08" db="EMBL/GenBank/DDBJ databases">
        <authorList>
            <person name="Seilhamer J.J."/>
        </authorList>
    </citation>
    <scope>NUCLEOTIDE SEQUENCE [LARGE SCALE GENOMIC DNA]</scope>
    <source>
        <strain evidence="1">Buetzberg</strain>
    </source>
</reference>
<dbReference type="STRING" id="118062.MCBB_1946"/>
<proteinExistence type="predicted"/>
<dbReference type="GeneID" id="55571406"/>
<name>A0A1D3L4E5_9EURY</name>
<dbReference type="EMBL" id="LT607756">
    <property type="protein sequence ID" value="SCG86494.1"/>
    <property type="molecule type" value="Genomic_DNA"/>
</dbReference>
<dbReference type="RefSeq" id="WP_171899127.1">
    <property type="nucleotide sequence ID" value="NZ_LT607756.1"/>
</dbReference>
<sequence>MTVKAWKLEKSAKCYNCGDATIHDITVDEYTMEIRCRDCGFARYYTFHMVNLPKK</sequence>
<dbReference type="AlphaFoldDB" id="A0A1D3L4E5"/>
<dbReference type="Proteomes" id="UP000094707">
    <property type="component" value="Chromosome I"/>
</dbReference>
<organism evidence="1 2">
    <name type="scientific">Methanobacterium congolense</name>
    <dbReference type="NCBI Taxonomy" id="118062"/>
    <lineage>
        <taxon>Archaea</taxon>
        <taxon>Methanobacteriati</taxon>
        <taxon>Methanobacteriota</taxon>
        <taxon>Methanomada group</taxon>
        <taxon>Methanobacteria</taxon>
        <taxon>Methanobacteriales</taxon>
        <taxon>Methanobacteriaceae</taxon>
        <taxon>Methanobacterium</taxon>
    </lineage>
</organism>
<dbReference type="KEGG" id="mcub:MCBB_1946"/>
<evidence type="ECO:0000313" key="1">
    <source>
        <dbReference type="EMBL" id="SCG86494.1"/>
    </source>
</evidence>
<dbReference type="OrthoDB" id="116994at2157"/>